<dbReference type="Pfam" id="PF12824">
    <property type="entry name" value="MRP-L20"/>
    <property type="match status" value="1"/>
</dbReference>
<dbReference type="KEGG" id="tasa:A1Q1_08044"/>
<dbReference type="GeneID" id="25991556"/>
<dbReference type="VEuPathDB" id="FungiDB:A1Q1_08044"/>
<evidence type="ECO:0000313" key="3">
    <source>
        <dbReference type="Proteomes" id="UP000002748"/>
    </source>
</evidence>
<proteinExistence type="predicted"/>
<sequence>MFRPTLPAAVLHRARPTRLPIPRSPFEPRPARATEGASVDRPVALVGPSEPTSSSAQLDSGLTLHYAPPASAPSYTLGLPTQFTQWVQGHQVELSGEEAAPLLHVKESERKVNPRWDEGMLAKIRELREKGYSKGEIAQELDIPKSQTPLISRVAPLSRAARAKKEAALAHQKVSWGERKQLFRDLREKRRTFW</sequence>
<dbReference type="HOGENOM" id="CLU_1320842_0_0_1"/>
<feature type="region of interest" description="Disordered" evidence="1">
    <location>
        <begin position="13"/>
        <end position="38"/>
    </location>
</feature>
<name>J5TGA6_TRIAS</name>
<protein>
    <submittedName>
        <fullName evidence="2">Uncharacterized protein</fullName>
    </submittedName>
</protein>
<dbReference type="PANTHER" id="PTHR28266:SF1">
    <property type="entry name" value="LARGE RIBOSOMAL SUBUNIT PROTEIN ML58"/>
    <property type="match status" value="1"/>
</dbReference>
<dbReference type="AlphaFoldDB" id="J5TGA6"/>
<organism evidence="2 3">
    <name type="scientific">Trichosporon asahii var. asahii (strain ATCC 90039 / CBS 2479 / JCM 2466 / KCTC 7840 / NBRC 103889/ NCYC 2677 / UAMH 7654)</name>
    <name type="common">Yeast</name>
    <dbReference type="NCBI Taxonomy" id="1186058"/>
    <lineage>
        <taxon>Eukaryota</taxon>
        <taxon>Fungi</taxon>
        <taxon>Dikarya</taxon>
        <taxon>Basidiomycota</taxon>
        <taxon>Agaricomycotina</taxon>
        <taxon>Tremellomycetes</taxon>
        <taxon>Trichosporonales</taxon>
        <taxon>Trichosporonaceae</taxon>
        <taxon>Trichosporon</taxon>
    </lineage>
</organism>
<reference evidence="2 3" key="1">
    <citation type="journal article" date="2012" name="Eukaryot. Cell">
        <title>Draft genome sequence of CBS 2479, the standard type strain of Trichosporon asahii.</title>
        <authorList>
            <person name="Yang R.Y."/>
            <person name="Li H.T."/>
            <person name="Zhu H."/>
            <person name="Zhou G.P."/>
            <person name="Wang M."/>
            <person name="Wang L."/>
        </authorList>
    </citation>
    <scope>NUCLEOTIDE SEQUENCE [LARGE SCALE GENOMIC DNA]</scope>
    <source>
        <strain evidence="3">ATCC 90039 / CBS 2479 / JCM 2466 / KCTC 7840 / NCYC 2677 / UAMH 7654</strain>
    </source>
</reference>
<dbReference type="OrthoDB" id="6021263at2759"/>
<accession>J5TGA6</accession>
<dbReference type="EMBL" id="ALBS01000088">
    <property type="protein sequence ID" value="EJT50786.1"/>
    <property type="molecule type" value="Genomic_DNA"/>
</dbReference>
<evidence type="ECO:0000313" key="2">
    <source>
        <dbReference type="EMBL" id="EJT50786.1"/>
    </source>
</evidence>
<evidence type="ECO:0000256" key="1">
    <source>
        <dbReference type="SAM" id="MobiDB-lite"/>
    </source>
</evidence>
<dbReference type="InterPro" id="IPR024388">
    <property type="entry name" value="Ribosomal_mL58"/>
</dbReference>
<gene>
    <name evidence="2" type="ORF">A1Q1_08044</name>
</gene>
<dbReference type="PANTHER" id="PTHR28266">
    <property type="entry name" value="54S RIBOSOMAL PROTEIN L20, MITOCHONDRIAL"/>
    <property type="match status" value="1"/>
</dbReference>
<dbReference type="RefSeq" id="XP_014181705.1">
    <property type="nucleotide sequence ID" value="XM_014326230.1"/>
</dbReference>
<dbReference type="Proteomes" id="UP000002748">
    <property type="component" value="Unassembled WGS sequence"/>
</dbReference>
<comment type="caution">
    <text evidence="2">The sequence shown here is derived from an EMBL/GenBank/DDBJ whole genome shotgun (WGS) entry which is preliminary data.</text>
</comment>